<organism evidence="3 4">
    <name type="scientific">Coccomyxa subellipsoidea</name>
    <dbReference type="NCBI Taxonomy" id="248742"/>
    <lineage>
        <taxon>Eukaryota</taxon>
        <taxon>Viridiplantae</taxon>
        <taxon>Chlorophyta</taxon>
        <taxon>core chlorophytes</taxon>
        <taxon>Trebouxiophyceae</taxon>
        <taxon>Trebouxiophyceae incertae sedis</taxon>
        <taxon>Coccomyxaceae</taxon>
        <taxon>Coccomyxa</taxon>
    </lineage>
</organism>
<feature type="domain" description="Disease resistance protein Roq1-like winged-helix" evidence="2">
    <location>
        <begin position="338"/>
        <end position="406"/>
    </location>
</feature>
<dbReference type="Gene3D" id="3.40.50.10140">
    <property type="entry name" value="Toll/interleukin-1 receptor homology (TIR) domain"/>
    <property type="match status" value="1"/>
</dbReference>
<proteinExistence type="predicted"/>
<evidence type="ECO:0000313" key="3">
    <source>
        <dbReference type="EMBL" id="KAK9902236.1"/>
    </source>
</evidence>
<dbReference type="Pfam" id="PF23282">
    <property type="entry name" value="WHD_ROQ1"/>
    <property type="match status" value="1"/>
</dbReference>
<protein>
    <recommendedName>
        <fullName evidence="2">Disease resistance protein Roq1-like winged-helix domain-containing protein</fullName>
    </recommendedName>
</protein>
<dbReference type="InterPro" id="IPR058192">
    <property type="entry name" value="WHD_ROQ1-like"/>
</dbReference>
<comment type="subcellular location">
    <subcellularLocation>
        <location evidence="1">Cytoplasm</location>
        <location evidence="1">Cytoskeleton</location>
        <location evidence="1">Cilium axoneme</location>
    </subcellularLocation>
</comment>
<evidence type="ECO:0000256" key="1">
    <source>
        <dbReference type="ARBA" id="ARBA00004430"/>
    </source>
</evidence>
<dbReference type="PANTHER" id="PTHR11017">
    <property type="entry name" value="LEUCINE-RICH REPEAT-CONTAINING PROTEIN"/>
    <property type="match status" value="1"/>
</dbReference>
<gene>
    <name evidence="3" type="ORF">WJX75_008791</name>
</gene>
<dbReference type="InterPro" id="IPR032675">
    <property type="entry name" value="LRR_dom_sf"/>
</dbReference>
<evidence type="ECO:0000259" key="2">
    <source>
        <dbReference type="Pfam" id="PF23282"/>
    </source>
</evidence>
<keyword evidence="4" id="KW-1185">Reference proteome</keyword>
<dbReference type="SUPFAM" id="SSF52540">
    <property type="entry name" value="P-loop containing nucleoside triphosphate hydrolases"/>
    <property type="match status" value="1"/>
</dbReference>
<dbReference type="Gene3D" id="3.40.50.300">
    <property type="entry name" value="P-loop containing nucleotide triphosphate hydrolases"/>
    <property type="match status" value="1"/>
</dbReference>
<dbReference type="InterPro" id="IPR035897">
    <property type="entry name" value="Toll_tir_struct_dom_sf"/>
</dbReference>
<dbReference type="PANTHER" id="PTHR11017:SF565">
    <property type="entry name" value="TIR DOMAIN-CONTAINING PROTEIN"/>
    <property type="match status" value="1"/>
</dbReference>
<name>A0ABR2YCP5_9CHLO</name>
<dbReference type="InterPro" id="IPR027417">
    <property type="entry name" value="P-loop_NTPase"/>
</dbReference>
<sequence length="600" mass="65496">MALALSIGETADQQIGHEVSLLVLQALEMPGRSIQPSYQLCQATLQDYKPTKQMLLLRHSHHSPSSSALTLQAATPPVRMWTLQELHWALRSKDSKGAKVYPVFYGVSPDDKAEVVRKMEAWLQSKGIDPSSCIDDVARLFRITGLRSEAKDGFEPAMVEEVVRNILAELQRTPLYLPLDLVGMDNRVQGALDYLQTNDGSQAVKVLGVYGPGGSGKSTLAKALYNHLYIDFPGRHAFIELGQDSSPSYLSGRQATLLSVVFNHGREVTIPSVAQGQQSLCDSTTTGGKVVGAYLHQKEDITWTEITDQLQSLGDLGTDDAILQSLMLSYDRLKPGLQTVFLDVAVMLMGADRKYAEWILQGARGRNAGSAHIDLDALIDLSLLECDASGSMRMHDTLADMARYIISQPGRSPAYLALDDRAGIQQDIGAPKAISRLRYRGKELPEKLLTATHEMDRLVLVDLEAYRWAQESVSLQRAPQGLQHLAYLRVIGAERFPDAFVDPGSGLPALIALDLAHLGGPGGAADIPNLTGSVKLKVLRLRNCQIKGHYLSALGNMSQLRQMIVQHDLDLSGLPSSLDCRGGCCNGLAAYELGRTERHA</sequence>
<comment type="caution">
    <text evidence="3">The sequence shown here is derived from an EMBL/GenBank/DDBJ whole genome shotgun (WGS) entry which is preliminary data.</text>
</comment>
<accession>A0ABR2YCP5</accession>
<dbReference type="SUPFAM" id="SSF52058">
    <property type="entry name" value="L domain-like"/>
    <property type="match status" value="1"/>
</dbReference>
<evidence type="ECO:0000313" key="4">
    <source>
        <dbReference type="Proteomes" id="UP001491310"/>
    </source>
</evidence>
<dbReference type="EMBL" id="JALJOT010000016">
    <property type="protein sequence ID" value="KAK9902236.1"/>
    <property type="molecule type" value="Genomic_DNA"/>
</dbReference>
<reference evidence="3 4" key="1">
    <citation type="journal article" date="2024" name="Nat. Commun.">
        <title>Phylogenomics reveals the evolutionary origins of lichenization in chlorophyte algae.</title>
        <authorList>
            <person name="Puginier C."/>
            <person name="Libourel C."/>
            <person name="Otte J."/>
            <person name="Skaloud P."/>
            <person name="Haon M."/>
            <person name="Grisel S."/>
            <person name="Petersen M."/>
            <person name="Berrin J.G."/>
            <person name="Delaux P.M."/>
            <person name="Dal Grande F."/>
            <person name="Keller J."/>
        </authorList>
    </citation>
    <scope>NUCLEOTIDE SEQUENCE [LARGE SCALE GENOMIC DNA]</scope>
    <source>
        <strain evidence="3 4">SAG 216-7</strain>
    </source>
</reference>
<dbReference type="Proteomes" id="UP001491310">
    <property type="component" value="Unassembled WGS sequence"/>
</dbReference>
<dbReference type="InterPro" id="IPR044974">
    <property type="entry name" value="Disease_R_plants"/>
</dbReference>
<dbReference type="Gene3D" id="3.80.10.10">
    <property type="entry name" value="Ribonuclease Inhibitor"/>
    <property type="match status" value="1"/>
</dbReference>